<evidence type="ECO:0000313" key="3">
    <source>
        <dbReference type="EMBL" id="PXX54733.1"/>
    </source>
</evidence>
<dbReference type="EMBL" id="QJKF01000023">
    <property type="protein sequence ID" value="PXX54733.1"/>
    <property type="molecule type" value="Genomic_DNA"/>
</dbReference>
<dbReference type="PANTHER" id="PTHR24321">
    <property type="entry name" value="DEHYDROGENASES, SHORT CHAIN"/>
    <property type="match status" value="1"/>
</dbReference>
<gene>
    <name evidence="3" type="ORF">DFR70_12327</name>
</gene>
<dbReference type="InterPro" id="IPR020904">
    <property type="entry name" value="Sc_DH/Rdtase_CS"/>
</dbReference>
<dbReference type="Proteomes" id="UP000247569">
    <property type="component" value="Unassembled WGS sequence"/>
</dbReference>
<keyword evidence="2" id="KW-0560">Oxidoreductase</keyword>
<dbReference type="GO" id="GO:0016491">
    <property type="term" value="F:oxidoreductase activity"/>
    <property type="evidence" value="ECO:0007669"/>
    <property type="project" value="UniProtKB-KW"/>
</dbReference>
<dbReference type="SUPFAM" id="SSF51735">
    <property type="entry name" value="NAD(P)-binding Rossmann-fold domains"/>
    <property type="match status" value="1"/>
</dbReference>
<name>A0A318JT22_9NOCA</name>
<dbReference type="CDD" id="cd05233">
    <property type="entry name" value="SDR_c"/>
    <property type="match status" value="1"/>
</dbReference>
<keyword evidence="4" id="KW-1185">Reference proteome</keyword>
<evidence type="ECO:0000256" key="2">
    <source>
        <dbReference type="ARBA" id="ARBA00023002"/>
    </source>
</evidence>
<evidence type="ECO:0000313" key="4">
    <source>
        <dbReference type="Proteomes" id="UP000247569"/>
    </source>
</evidence>
<comment type="caution">
    <text evidence="3">The sequence shown here is derived from an EMBL/GenBank/DDBJ whole genome shotgun (WGS) entry which is preliminary data.</text>
</comment>
<sequence>MKGSAVSRLADRVVVVTGAASGIGAATARRLAAEGASVVIADIAETGGEEVAAKIRAAGHRAEFVRCDVSREESWEHLRDRVNDLFGPLDALCSNASRQATIPAHELTRPQWDEGLAINLTPLFLGVRTFIDDLRARAGNVVAISSVHAQFGLPGYPVYAAAKGGLTALVRQLAVEYGAARVRFNAILPGPVLTPVWDDVDEEGRRLSARATALNRLGAPEEVAAAVAFLASDDASFITGANLVVDGGWSVRKESR</sequence>
<dbReference type="PRINTS" id="PR00081">
    <property type="entry name" value="GDHRDH"/>
</dbReference>
<comment type="similarity">
    <text evidence="1">Belongs to the short-chain dehydrogenases/reductases (SDR) family.</text>
</comment>
<evidence type="ECO:0000256" key="1">
    <source>
        <dbReference type="ARBA" id="ARBA00006484"/>
    </source>
</evidence>
<dbReference type="Pfam" id="PF13561">
    <property type="entry name" value="adh_short_C2"/>
    <property type="match status" value="1"/>
</dbReference>
<reference evidence="3 4" key="1">
    <citation type="submission" date="2018-05" db="EMBL/GenBank/DDBJ databases">
        <title>Genomic Encyclopedia of Type Strains, Phase IV (KMG-IV): sequencing the most valuable type-strain genomes for metagenomic binning, comparative biology and taxonomic classification.</title>
        <authorList>
            <person name="Goeker M."/>
        </authorList>
    </citation>
    <scope>NUCLEOTIDE SEQUENCE [LARGE SCALE GENOMIC DNA]</scope>
    <source>
        <strain evidence="3 4">DSM 44704</strain>
    </source>
</reference>
<dbReference type="OrthoDB" id="3542748at2"/>
<dbReference type="PANTHER" id="PTHR24321:SF8">
    <property type="entry name" value="ESTRADIOL 17-BETA-DEHYDROGENASE 8-RELATED"/>
    <property type="match status" value="1"/>
</dbReference>
<dbReference type="FunFam" id="3.40.50.720:FF:000084">
    <property type="entry name" value="Short-chain dehydrogenase reductase"/>
    <property type="match status" value="1"/>
</dbReference>
<dbReference type="PROSITE" id="PS00061">
    <property type="entry name" value="ADH_SHORT"/>
    <property type="match status" value="1"/>
</dbReference>
<protein>
    <submittedName>
        <fullName evidence="3">NAD(P)-dependent dehydrogenase (Short-subunit alcohol dehydrogenase family)</fullName>
    </submittedName>
</protein>
<dbReference type="PRINTS" id="PR00080">
    <property type="entry name" value="SDRFAMILY"/>
</dbReference>
<proteinExistence type="inferred from homology"/>
<dbReference type="Gene3D" id="3.40.50.720">
    <property type="entry name" value="NAD(P)-binding Rossmann-like Domain"/>
    <property type="match status" value="1"/>
</dbReference>
<organism evidence="3 4">
    <name type="scientific">Nocardia tenerifensis</name>
    <dbReference type="NCBI Taxonomy" id="228006"/>
    <lineage>
        <taxon>Bacteria</taxon>
        <taxon>Bacillati</taxon>
        <taxon>Actinomycetota</taxon>
        <taxon>Actinomycetes</taxon>
        <taxon>Mycobacteriales</taxon>
        <taxon>Nocardiaceae</taxon>
        <taxon>Nocardia</taxon>
    </lineage>
</organism>
<dbReference type="AlphaFoldDB" id="A0A318JT22"/>
<dbReference type="InterPro" id="IPR002347">
    <property type="entry name" value="SDR_fam"/>
</dbReference>
<dbReference type="InterPro" id="IPR036291">
    <property type="entry name" value="NAD(P)-bd_dom_sf"/>
</dbReference>
<accession>A0A318JT22</accession>